<evidence type="ECO:0000313" key="2">
    <source>
        <dbReference type="EMBL" id="MED6146498.1"/>
    </source>
</evidence>
<dbReference type="Proteomes" id="UP001341840">
    <property type="component" value="Unassembled WGS sequence"/>
</dbReference>
<keyword evidence="3" id="KW-1185">Reference proteome</keyword>
<feature type="compositionally biased region" description="Polar residues" evidence="1">
    <location>
        <begin position="74"/>
        <end position="84"/>
    </location>
</feature>
<feature type="region of interest" description="Disordered" evidence="1">
    <location>
        <begin position="1"/>
        <end position="25"/>
    </location>
</feature>
<name>A0ABU6TEX9_9FABA</name>
<organism evidence="2 3">
    <name type="scientific">Stylosanthes scabra</name>
    <dbReference type="NCBI Taxonomy" id="79078"/>
    <lineage>
        <taxon>Eukaryota</taxon>
        <taxon>Viridiplantae</taxon>
        <taxon>Streptophyta</taxon>
        <taxon>Embryophyta</taxon>
        <taxon>Tracheophyta</taxon>
        <taxon>Spermatophyta</taxon>
        <taxon>Magnoliopsida</taxon>
        <taxon>eudicotyledons</taxon>
        <taxon>Gunneridae</taxon>
        <taxon>Pentapetalae</taxon>
        <taxon>rosids</taxon>
        <taxon>fabids</taxon>
        <taxon>Fabales</taxon>
        <taxon>Fabaceae</taxon>
        <taxon>Papilionoideae</taxon>
        <taxon>50 kb inversion clade</taxon>
        <taxon>dalbergioids sensu lato</taxon>
        <taxon>Dalbergieae</taxon>
        <taxon>Pterocarpus clade</taxon>
        <taxon>Stylosanthes</taxon>
    </lineage>
</organism>
<accession>A0ABU6TEX9</accession>
<feature type="compositionally biased region" description="Basic and acidic residues" evidence="1">
    <location>
        <begin position="15"/>
        <end position="25"/>
    </location>
</feature>
<dbReference type="EMBL" id="JASCZI010090785">
    <property type="protein sequence ID" value="MED6146498.1"/>
    <property type="molecule type" value="Genomic_DNA"/>
</dbReference>
<sequence>MENVPKQQRGKLQKSQREDKKEVEEKKLRRWLLVGFCVRYVTEEKKEVAPFKFWRVGRFGLRDQRRGKDKATRSKSASSCQVQQRDQEKRLEIGGKDAAQGKIGANWKVPYWVVEALGKGAYKLKTIEGGQVPRT</sequence>
<proteinExistence type="predicted"/>
<reference evidence="2 3" key="1">
    <citation type="journal article" date="2023" name="Plants (Basel)">
        <title>Bridging the Gap: Combining Genomics and Transcriptomics Approaches to Understand Stylosanthes scabra, an Orphan Legume from the Brazilian Caatinga.</title>
        <authorList>
            <person name="Ferreira-Neto J.R.C."/>
            <person name="da Silva M.D."/>
            <person name="Binneck E."/>
            <person name="de Melo N.F."/>
            <person name="da Silva R.H."/>
            <person name="de Melo A.L.T.M."/>
            <person name="Pandolfi V."/>
            <person name="Bustamante F.O."/>
            <person name="Brasileiro-Vidal A.C."/>
            <person name="Benko-Iseppon A.M."/>
        </authorList>
    </citation>
    <scope>NUCLEOTIDE SEQUENCE [LARGE SCALE GENOMIC DNA]</scope>
    <source>
        <tissue evidence="2">Leaves</tissue>
    </source>
</reference>
<comment type="caution">
    <text evidence="2">The sequence shown here is derived from an EMBL/GenBank/DDBJ whole genome shotgun (WGS) entry which is preliminary data.</text>
</comment>
<feature type="region of interest" description="Disordered" evidence="1">
    <location>
        <begin position="64"/>
        <end position="95"/>
    </location>
</feature>
<evidence type="ECO:0000256" key="1">
    <source>
        <dbReference type="SAM" id="MobiDB-lite"/>
    </source>
</evidence>
<gene>
    <name evidence="2" type="ORF">PIB30_034911</name>
</gene>
<feature type="compositionally biased region" description="Basic and acidic residues" evidence="1">
    <location>
        <begin position="85"/>
        <end position="95"/>
    </location>
</feature>
<protein>
    <submittedName>
        <fullName evidence="2">Uncharacterized protein</fullName>
    </submittedName>
</protein>
<evidence type="ECO:0000313" key="3">
    <source>
        <dbReference type="Proteomes" id="UP001341840"/>
    </source>
</evidence>